<dbReference type="PRINTS" id="PR00455">
    <property type="entry name" value="HTHTETR"/>
</dbReference>
<dbReference type="SUPFAM" id="SSF46689">
    <property type="entry name" value="Homeodomain-like"/>
    <property type="match status" value="1"/>
</dbReference>
<dbReference type="SUPFAM" id="SSF48498">
    <property type="entry name" value="Tetracyclin repressor-like, C-terminal domain"/>
    <property type="match status" value="1"/>
</dbReference>
<comment type="caution">
    <text evidence="6">The sequence shown here is derived from an EMBL/GenBank/DDBJ whole genome shotgun (WGS) entry which is preliminary data.</text>
</comment>
<feature type="domain" description="HTH tetR-type" evidence="5">
    <location>
        <begin position="14"/>
        <end position="74"/>
    </location>
</feature>
<dbReference type="InterPro" id="IPR050109">
    <property type="entry name" value="HTH-type_TetR-like_transc_reg"/>
</dbReference>
<dbReference type="GO" id="GO:0003700">
    <property type="term" value="F:DNA-binding transcription factor activity"/>
    <property type="evidence" value="ECO:0007669"/>
    <property type="project" value="TreeGrafter"/>
</dbReference>
<organism evidence="6 7">
    <name type="scientific">Solirubrobacter ginsenosidimutans</name>
    <dbReference type="NCBI Taxonomy" id="490573"/>
    <lineage>
        <taxon>Bacteria</taxon>
        <taxon>Bacillati</taxon>
        <taxon>Actinomycetota</taxon>
        <taxon>Thermoleophilia</taxon>
        <taxon>Solirubrobacterales</taxon>
        <taxon>Solirubrobacteraceae</taxon>
        <taxon>Solirubrobacter</taxon>
    </lineage>
</organism>
<keyword evidence="2 4" id="KW-0238">DNA-binding</keyword>
<evidence type="ECO:0000256" key="1">
    <source>
        <dbReference type="ARBA" id="ARBA00023015"/>
    </source>
</evidence>
<dbReference type="PANTHER" id="PTHR30055">
    <property type="entry name" value="HTH-TYPE TRANSCRIPTIONAL REGULATOR RUTR"/>
    <property type="match status" value="1"/>
</dbReference>
<dbReference type="PANTHER" id="PTHR30055:SF238">
    <property type="entry name" value="MYCOFACTOCIN BIOSYNTHESIS TRANSCRIPTIONAL REGULATOR MFTR-RELATED"/>
    <property type="match status" value="1"/>
</dbReference>
<keyword evidence="3" id="KW-0804">Transcription</keyword>
<protein>
    <submittedName>
        <fullName evidence="6">TetR/AcrR family transcriptional regulator</fullName>
    </submittedName>
</protein>
<evidence type="ECO:0000256" key="3">
    <source>
        <dbReference type="ARBA" id="ARBA00023163"/>
    </source>
</evidence>
<dbReference type="EMBL" id="JAPDOD010000001">
    <property type="protein sequence ID" value="MDA0158701.1"/>
    <property type="molecule type" value="Genomic_DNA"/>
</dbReference>
<feature type="DNA-binding region" description="H-T-H motif" evidence="4">
    <location>
        <begin position="37"/>
        <end position="56"/>
    </location>
</feature>
<keyword evidence="1" id="KW-0805">Transcription regulation</keyword>
<dbReference type="Proteomes" id="UP001149140">
    <property type="component" value="Unassembled WGS sequence"/>
</dbReference>
<dbReference type="InterPro" id="IPR009057">
    <property type="entry name" value="Homeodomain-like_sf"/>
</dbReference>
<name>A0A9X3RZW8_9ACTN</name>
<proteinExistence type="predicted"/>
<gene>
    <name evidence="6" type="ORF">OM076_00370</name>
</gene>
<evidence type="ECO:0000256" key="2">
    <source>
        <dbReference type="ARBA" id="ARBA00023125"/>
    </source>
</evidence>
<dbReference type="Pfam" id="PF17932">
    <property type="entry name" value="TetR_C_24"/>
    <property type="match status" value="1"/>
</dbReference>
<evidence type="ECO:0000313" key="6">
    <source>
        <dbReference type="EMBL" id="MDA0158701.1"/>
    </source>
</evidence>
<dbReference type="InterPro" id="IPR036271">
    <property type="entry name" value="Tet_transcr_reg_TetR-rel_C_sf"/>
</dbReference>
<evidence type="ECO:0000313" key="7">
    <source>
        <dbReference type="Proteomes" id="UP001149140"/>
    </source>
</evidence>
<dbReference type="GO" id="GO:0000976">
    <property type="term" value="F:transcription cis-regulatory region binding"/>
    <property type="evidence" value="ECO:0007669"/>
    <property type="project" value="TreeGrafter"/>
</dbReference>
<dbReference type="RefSeq" id="WP_270037293.1">
    <property type="nucleotide sequence ID" value="NZ_JAPDOD010000001.1"/>
</dbReference>
<dbReference type="InterPro" id="IPR041490">
    <property type="entry name" value="KstR2_TetR_C"/>
</dbReference>
<dbReference type="AlphaFoldDB" id="A0A9X3RZW8"/>
<evidence type="ECO:0000256" key="4">
    <source>
        <dbReference type="PROSITE-ProRule" id="PRU00335"/>
    </source>
</evidence>
<keyword evidence="7" id="KW-1185">Reference proteome</keyword>
<accession>A0A9X3RZW8</accession>
<dbReference type="Gene3D" id="1.10.10.60">
    <property type="entry name" value="Homeodomain-like"/>
    <property type="match status" value="1"/>
</dbReference>
<sequence length="220" mass="24819">MNSAQEGQKGRRGRSKRQEVLIAATDRFGRDGYEHTKWADIAADVGVGATALYHYFESKQHCLYEIMDEAIEDFRSRFVAIVADERDPVRAFEAVLAGCFDLSEHDVNRNRVLVAEQGRLSSPSSSEREEQARLAARSRMRELEFAWASFLATAMRDGAIPETDPRLLTRAVLGLYNSIWHWYRPNGIIALSRIADYYTELELALIGLPPAAPELERTAA</sequence>
<dbReference type="PROSITE" id="PS50977">
    <property type="entry name" value="HTH_TETR_2"/>
    <property type="match status" value="1"/>
</dbReference>
<dbReference type="InterPro" id="IPR001647">
    <property type="entry name" value="HTH_TetR"/>
</dbReference>
<dbReference type="Gene3D" id="1.10.357.10">
    <property type="entry name" value="Tetracycline Repressor, domain 2"/>
    <property type="match status" value="1"/>
</dbReference>
<reference evidence="6" key="1">
    <citation type="submission" date="2022-10" db="EMBL/GenBank/DDBJ databases">
        <title>The WGS of Solirubrobacter ginsenosidimutans DSM 21036.</title>
        <authorList>
            <person name="Jiang Z."/>
        </authorList>
    </citation>
    <scope>NUCLEOTIDE SEQUENCE</scope>
    <source>
        <strain evidence="6">DSM 21036</strain>
    </source>
</reference>
<evidence type="ECO:0000259" key="5">
    <source>
        <dbReference type="PROSITE" id="PS50977"/>
    </source>
</evidence>
<dbReference type="Pfam" id="PF00440">
    <property type="entry name" value="TetR_N"/>
    <property type="match status" value="1"/>
</dbReference>